<feature type="transmembrane region" description="Helical" evidence="5">
    <location>
        <begin position="12"/>
        <end position="31"/>
    </location>
</feature>
<dbReference type="AlphaFoldDB" id="A0A9D2HDT3"/>
<dbReference type="GO" id="GO:0005315">
    <property type="term" value="F:phosphate transmembrane transporter activity"/>
    <property type="evidence" value="ECO:0007669"/>
    <property type="project" value="TreeGrafter"/>
</dbReference>
<accession>A0A9D2HDT3</accession>
<dbReference type="Pfam" id="PF00939">
    <property type="entry name" value="Na_sulph_symp"/>
    <property type="match status" value="1"/>
</dbReference>
<dbReference type="EMBL" id="DXAN01000020">
    <property type="protein sequence ID" value="HJA08679.1"/>
    <property type="molecule type" value="Genomic_DNA"/>
</dbReference>
<evidence type="ECO:0000256" key="3">
    <source>
        <dbReference type="ARBA" id="ARBA00022989"/>
    </source>
</evidence>
<proteinExistence type="predicted"/>
<dbReference type="GO" id="GO:0005886">
    <property type="term" value="C:plasma membrane"/>
    <property type="evidence" value="ECO:0007669"/>
    <property type="project" value="TreeGrafter"/>
</dbReference>
<dbReference type="Proteomes" id="UP000824225">
    <property type="component" value="Unassembled WGS sequence"/>
</dbReference>
<feature type="transmembrane region" description="Helical" evidence="5">
    <location>
        <begin position="306"/>
        <end position="324"/>
    </location>
</feature>
<sequence>MLKQLSKNSPWYYLHTLITLLIIFCFFRFVPAIEPLTPVGIRVLGIFIAVLYGWIFCDVVWPSLMGLIMLGMCGYDSMTKVFATSMGNSTVIMLMLFCAVTGILSSAGIAEYISAKMVGLKIVRGRPYMLTFMLMLVMVAFNLLVSATAAIMMFYPLVKEVSKQFGFKAGDKWPIFVILSGSYIGCRAYQLLPFKSGPAVVYGSYTQFFGVNDINYAAHMACAFAILAASIGIVMFLCRFVFKPDVSPILNGSASLSGADVQLTGHQKYVFFSFLVLLVLLLWPNVAPKDWAVTQFLNKMTTNGILMTYIGVYVFIHFRDGIGFKDILCREMSWPALYVTMTSLTMAAVFQSDATGIMTWIKEAIEPFMAGKSALVFVAIITFLCMIVTNLANNLACLAMFSPLACTIGLSLGGDINMPAVLFSILMIGSLGIITPPASTLTAYLYGEKKWLPGNCVMTYGILYSLINWVVVMVLGYGLGSILF</sequence>
<feature type="transmembrane region" description="Helical" evidence="5">
    <location>
        <begin position="216"/>
        <end position="242"/>
    </location>
</feature>
<evidence type="ECO:0000256" key="2">
    <source>
        <dbReference type="ARBA" id="ARBA00022692"/>
    </source>
</evidence>
<keyword evidence="4 5" id="KW-0472">Membrane</keyword>
<keyword evidence="2 5" id="KW-0812">Transmembrane</keyword>
<reference evidence="6" key="2">
    <citation type="submission" date="2021-04" db="EMBL/GenBank/DDBJ databases">
        <authorList>
            <person name="Gilroy R."/>
        </authorList>
    </citation>
    <scope>NUCLEOTIDE SEQUENCE</scope>
    <source>
        <strain evidence="6">CHK186-16707</strain>
    </source>
</reference>
<comment type="subcellular location">
    <subcellularLocation>
        <location evidence="1">Membrane</location>
        <topology evidence="1">Multi-pass membrane protein</topology>
    </subcellularLocation>
</comment>
<evidence type="ECO:0000256" key="5">
    <source>
        <dbReference type="SAM" id="Phobius"/>
    </source>
</evidence>
<feature type="transmembrane region" description="Helical" evidence="5">
    <location>
        <begin position="130"/>
        <end position="155"/>
    </location>
</feature>
<evidence type="ECO:0000256" key="4">
    <source>
        <dbReference type="ARBA" id="ARBA00023136"/>
    </source>
</evidence>
<dbReference type="PANTHER" id="PTHR10283">
    <property type="entry name" value="SOLUTE CARRIER FAMILY 13 MEMBER"/>
    <property type="match status" value="1"/>
</dbReference>
<gene>
    <name evidence="6" type="ORF">H9962_05765</name>
</gene>
<dbReference type="InterPro" id="IPR001898">
    <property type="entry name" value="SLC13A/DASS"/>
</dbReference>
<organism evidence="6 7">
    <name type="scientific">Candidatus Mailhella merdigallinarum</name>
    <dbReference type="NCBI Taxonomy" id="2838658"/>
    <lineage>
        <taxon>Bacteria</taxon>
        <taxon>Pseudomonadati</taxon>
        <taxon>Thermodesulfobacteriota</taxon>
        <taxon>Desulfovibrionia</taxon>
        <taxon>Desulfovibrionales</taxon>
        <taxon>Desulfovibrionaceae</taxon>
        <taxon>Mailhella</taxon>
    </lineage>
</organism>
<evidence type="ECO:0000256" key="1">
    <source>
        <dbReference type="ARBA" id="ARBA00004141"/>
    </source>
</evidence>
<evidence type="ECO:0000313" key="6">
    <source>
        <dbReference type="EMBL" id="HJA08679.1"/>
    </source>
</evidence>
<feature type="transmembrane region" description="Helical" evidence="5">
    <location>
        <begin position="90"/>
        <end position="110"/>
    </location>
</feature>
<feature type="transmembrane region" description="Helical" evidence="5">
    <location>
        <begin position="457"/>
        <end position="479"/>
    </location>
</feature>
<feature type="transmembrane region" description="Helical" evidence="5">
    <location>
        <begin position="336"/>
        <end position="361"/>
    </location>
</feature>
<evidence type="ECO:0000313" key="7">
    <source>
        <dbReference type="Proteomes" id="UP000824225"/>
    </source>
</evidence>
<keyword evidence="3 5" id="KW-1133">Transmembrane helix</keyword>
<feature type="transmembrane region" description="Helical" evidence="5">
    <location>
        <begin position="43"/>
        <end position="70"/>
    </location>
</feature>
<reference evidence="6" key="1">
    <citation type="journal article" date="2021" name="PeerJ">
        <title>Extensive microbial diversity within the chicken gut microbiome revealed by metagenomics and culture.</title>
        <authorList>
            <person name="Gilroy R."/>
            <person name="Ravi A."/>
            <person name="Getino M."/>
            <person name="Pursley I."/>
            <person name="Horton D.L."/>
            <person name="Alikhan N.F."/>
            <person name="Baker D."/>
            <person name="Gharbi K."/>
            <person name="Hall N."/>
            <person name="Watson M."/>
            <person name="Adriaenssens E.M."/>
            <person name="Foster-Nyarko E."/>
            <person name="Jarju S."/>
            <person name="Secka A."/>
            <person name="Antonio M."/>
            <person name="Oren A."/>
            <person name="Chaudhuri R.R."/>
            <person name="La Ragione R."/>
            <person name="Hildebrand F."/>
            <person name="Pallen M.J."/>
        </authorList>
    </citation>
    <scope>NUCLEOTIDE SEQUENCE</scope>
    <source>
        <strain evidence="6">CHK186-16707</strain>
    </source>
</reference>
<feature type="transmembrane region" description="Helical" evidence="5">
    <location>
        <begin position="420"/>
        <end position="445"/>
    </location>
</feature>
<feature type="transmembrane region" description="Helical" evidence="5">
    <location>
        <begin position="269"/>
        <end position="286"/>
    </location>
</feature>
<protein>
    <submittedName>
        <fullName evidence="6">Anion permease</fullName>
    </submittedName>
</protein>
<name>A0A9D2HDT3_9BACT</name>
<dbReference type="PANTHER" id="PTHR10283:SF92">
    <property type="entry name" value="LOW-AFFINITY PHOSPHATE TRANSPORTER PHO91"/>
    <property type="match status" value="1"/>
</dbReference>
<comment type="caution">
    <text evidence="6">The sequence shown here is derived from an EMBL/GenBank/DDBJ whole genome shotgun (WGS) entry which is preliminary data.</text>
</comment>
<feature type="transmembrane region" description="Helical" evidence="5">
    <location>
        <begin position="367"/>
        <end position="388"/>
    </location>
</feature>